<sequence>MARSTFVHGAIALAVLSAAGWSQAATLRIAGANDIQTFDPQGQNHQTTLAYQQMVYEGLIRYNDKFQVEPALATKWTFVTPTQLRFELRKDVKFHDGAPFTADDVVFSYTRTMTPPSNLTSATQTVKEVKKVDDHTVDVFLKGPSAVVLRELSEARIMNKAWAEKNNTVKAQDFKGKEENYASRNANGTGPFMLVSWQPDTKTTLKKNPNWWDKPKGNIDEVVFTPIKSAATRTAALVSGQVDLVIDPPVQDLERLKRDANLKLIEGPENRTIFLGFDQSRDELLYSNVKGKNPLKDKRVRQALYQAVDTAAIEKTVMRGLGKPTGTMIAPMVNGWTKELGARASKYDVEGAKKLLAEAGYPQGFELTLDCPNDRYVNDEAICQAITAMWTRIGVKTKLQTNPMVIHGVKIQKNDTSAYMLGWGVATFDALYSIDSLISTVDTKGGAAGNYNCGRMSNPVIDDLVTKIKVETNEGTRNGMIHEVLKAVKDDYNYLPLHDQIRPWAMRKGVTTVHRADDRPMPTWTSVK</sequence>
<evidence type="ECO:0000256" key="2">
    <source>
        <dbReference type="ARBA" id="ARBA00022448"/>
    </source>
</evidence>
<dbReference type="GO" id="GO:0043190">
    <property type="term" value="C:ATP-binding cassette (ABC) transporter complex"/>
    <property type="evidence" value="ECO:0007669"/>
    <property type="project" value="InterPro"/>
</dbReference>
<dbReference type="InterPro" id="IPR030678">
    <property type="entry name" value="Peptide/Ni-bd"/>
</dbReference>
<organism evidence="6 7">
    <name type="scientific">Ottowia testudinis</name>
    <dbReference type="NCBI Taxonomy" id="2816950"/>
    <lineage>
        <taxon>Bacteria</taxon>
        <taxon>Pseudomonadati</taxon>
        <taxon>Pseudomonadota</taxon>
        <taxon>Betaproteobacteria</taxon>
        <taxon>Burkholderiales</taxon>
        <taxon>Comamonadaceae</taxon>
        <taxon>Ottowia</taxon>
    </lineage>
</organism>
<dbReference type="PANTHER" id="PTHR30290:SF9">
    <property type="entry name" value="OLIGOPEPTIDE-BINDING PROTEIN APPA"/>
    <property type="match status" value="1"/>
</dbReference>
<dbReference type="Pfam" id="PF00496">
    <property type="entry name" value="SBP_bac_5"/>
    <property type="match status" value="1"/>
</dbReference>
<evidence type="ECO:0000313" key="6">
    <source>
        <dbReference type="EMBL" id="QTD45356.1"/>
    </source>
</evidence>
<evidence type="ECO:0000313" key="7">
    <source>
        <dbReference type="Proteomes" id="UP000663903"/>
    </source>
</evidence>
<dbReference type="Gene3D" id="3.90.76.10">
    <property type="entry name" value="Dipeptide-binding Protein, Domain 1"/>
    <property type="match status" value="1"/>
</dbReference>
<dbReference type="RefSeq" id="WP_208009106.1">
    <property type="nucleotide sequence ID" value="NZ_CP071796.1"/>
</dbReference>
<evidence type="ECO:0000259" key="5">
    <source>
        <dbReference type="Pfam" id="PF00496"/>
    </source>
</evidence>
<feature type="chain" id="PRO_5038136056" evidence="4">
    <location>
        <begin position="25"/>
        <end position="528"/>
    </location>
</feature>
<dbReference type="GO" id="GO:0015833">
    <property type="term" value="P:peptide transport"/>
    <property type="evidence" value="ECO:0007669"/>
    <property type="project" value="TreeGrafter"/>
</dbReference>
<dbReference type="PANTHER" id="PTHR30290">
    <property type="entry name" value="PERIPLASMIC BINDING COMPONENT OF ABC TRANSPORTER"/>
    <property type="match status" value="1"/>
</dbReference>
<dbReference type="Proteomes" id="UP000663903">
    <property type="component" value="Chromosome"/>
</dbReference>
<reference evidence="6" key="1">
    <citation type="submission" date="2021-03" db="EMBL/GenBank/DDBJ databases">
        <title>Ottowia sp. 27C isolated from the cloaca of a Giant Asian pond turtle (Heosemys grandis).</title>
        <authorList>
            <person name="Spergser J."/>
            <person name="Busse H.-J."/>
        </authorList>
    </citation>
    <scope>NUCLEOTIDE SEQUENCE</scope>
    <source>
        <strain evidence="6">27C</strain>
    </source>
</reference>
<dbReference type="Gene3D" id="3.10.105.10">
    <property type="entry name" value="Dipeptide-binding Protein, Domain 3"/>
    <property type="match status" value="1"/>
</dbReference>
<dbReference type="CDD" id="cd08498">
    <property type="entry name" value="PBP2_NikA_DppA_OppA_like_2"/>
    <property type="match status" value="1"/>
</dbReference>
<dbReference type="SUPFAM" id="SSF53850">
    <property type="entry name" value="Periplasmic binding protein-like II"/>
    <property type="match status" value="1"/>
</dbReference>
<dbReference type="EMBL" id="CP071796">
    <property type="protein sequence ID" value="QTD45356.1"/>
    <property type="molecule type" value="Genomic_DNA"/>
</dbReference>
<dbReference type="KEGG" id="otd:J1M35_20500"/>
<gene>
    <name evidence="6" type="ORF">J1M35_20500</name>
</gene>
<dbReference type="GO" id="GO:0030288">
    <property type="term" value="C:outer membrane-bounded periplasmic space"/>
    <property type="evidence" value="ECO:0007669"/>
    <property type="project" value="UniProtKB-ARBA"/>
</dbReference>
<protein>
    <submittedName>
        <fullName evidence="6">ABC transporter substrate-binding protein</fullName>
    </submittedName>
</protein>
<dbReference type="InterPro" id="IPR000914">
    <property type="entry name" value="SBP_5_dom"/>
</dbReference>
<dbReference type="AlphaFoldDB" id="A0A975CHU6"/>
<feature type="signal peptide" evidence="4">
    <location>
        <begin position="1"/>
        <end position="24"/>
    </location>
</feature>
<keyword evidence="2" id="KW-0813">Transport</keyword>
<comment type="similarity">
    <text evidence="1">Belongs to the bacterial solute-binding protein 5 family.</text>
</comment>
<keyword evidence="3 4" id="KW-0732">Signal</keyword>
<dbReference type="GO" id="GO:1904680">
    <property type="term" value="F:peptide transmembrane transporter activity"/>
    <property type="evidence" value="ECO:0007669"/>
    <property type="project" value="TreeGrafter"/>
</dbReference>
<dbReference type="Gene3D" id="3.40.190.10">
    <property type="entry name" value="Periplasmic binding protein-like II"/>
    <property type="match status" value="1"/>
</dbReference>
<dbReference type="InterPro" id="IPR039424">
    <property type="entry name" value="SBP_5"/>
</dbReference>
<keyword evidence="7" id="KW-1185">Reference proteome</keyword>
<name>A0A975CHU6_9BURK</name>
<dbReference type="PIRSF" id="PIRSF002741">
    <property type="entry name" value="MppA"/>
    <property type="match status" value="1"/>
</dbReference>
<proteinExistence type="inferred from homology"/>
<accession>A0A975CHU6</accession>
<evidence type="ECO:0000256" key="3">
    <source>
        <dbReference type="ARBA" id="ARBA00022729"/>
    </source>
</evidence>
<evidence type="ECO:0000256" key="4">
    <source>
        <dbReference type="SAM" id="SignalP"/>
    </source>
</evidence>
<evidence type="ECO:0000256" key="1">
    <source>
        <dbReference type="ARBA" id="ARBA00005695"/>
    </source>
</evidence>
<feature type="domain" description="Solute-binding protein family 5" evidence="5">
    <location>
        <begin position="67"/>
        <end position="440"/>
    </location>
</feature>